<feature type="domain" description="Cation/H+ exchanger transmembrane" evidence="8">
    <location>
        <begin position="88"/>
        <end position="466"/>
    </location>
</feature>
<dbReference type="OrthoDB" id="9793589at2"/>
<feature type="transmembrane region" description="Helical" evidence="7">
    <location>
        <begin position="264"/>
        <end position="285"/>
    </location>
</feature>
<dbReference type="STRING" id="1640674.SAMN05216323_108911"/>
<dbReference type="GO" id="GO:1902600">
    <property type="term" value="P:proton transmembrane transport"/>
    <property type="evidence" value="ECO:0007669"/>
    <property type="project" value="InterPro"/>
</dbReference>
<keyword evidence="2" id="KW-0813">Transport</keyword>
<feature type="transmembrane region" description="Helical" evidence="7">
    <location>
        <begin position="169"/>
        <end position="190"/>
    </location>
</feature>
<dbReference type="GO" id="GO:0015297">
    <property type="term" value="F:antiporter activity"/>
    <property type="evidence" value="ECO:0007669"/>
    <property type="project" value="InterPro"/>
</dbReference>
<feature type="transmembrane region" description="Helical" evidence="7">
    <location>
        <begin position="12"/>
        <end position="34"/>
    </location>
</feature>
<dbReference type="Proteomes" id="UP000199452">
    <property type="component" value="Unassembled WGS sequence"/>
</dbReference>
<keyword evidence="10" id="KW-1185">Reference proteome</keyword>
<feature type="transmembrane region" description="Helical" evidence="7">
    <location>
        <begin position="72"/>
        <end position="89"/>
    </location>
</feature>
<sequence length="722" mass="79005">MHTSRRKKGLANYKNSLLSLVIVSGIAAILWVIINQGEKLSLISETQVPLKKVAETSISTFNAFAENLSHPLALLLLQIIVIIGIARLLGKVMVRIGQPTVMGEIIAGIILGPSLLGLVFPEANAFLFPIHSLGNLQLVSQIGLILFMFIIGMDLDLRVIRKNAQSAMIISHVSIAVPFLLGVMLAYLLYPSFGPQQMGFTAFALFIGIAVSITAFPVLARIVQERGWTKSDVGTTAITCAAANDITAWFLLAAVIALVKAGNINSALVSLGLSAAYITFMIMVMKPLFHRIAEQNFTKETINKPIVAIFLFSLIVSSYITEVIGIHALFGAFLAGVIMPTNINFRHVFQEKVEDLSQVLLLPLFFVYTGLRTQIGLLNEPHLWLVFAAIVAVATIGKFAGSALAARWVGQSWKNSLIIGALMNTRGLMELIVLNIGYDLGVLTPQVFAMMVLMALVTTFMTGPAIDTIEYFYQKKVLPPLTNASAFNILISFGAPPVGSRLLLIAEKFTSPKHKQKSITAAHFSPSADISLQNAKLFEKEGFEPILATAKDRNMKIKTYYMATNEVRKKITETANSDSYNLMLVGSSKQLLSSDETGGKVSHFFDDVECSVGVLIDRGFTELNRIAIILDDPSDNHLLRLGQLITENATANITALASFEMAIPEKELFRFTLMDDVMHTDKLIEAAADYDLTIVSLNFWKKTKDYSIGALLESQSLLIVNK</sequence>
<keyword evidence="5" id="KW-0406">Ion transport</keyword>
<evidence type="ECO:0000256" key="3">
    <source>
        <dbReference type="ARBA" id="ARBA00022692"/>
    </source>
</evidence>
<keyword evidence="6 7" id="KW-0472">Membrane</keyword>
<feature type="transmembrane region" description="Helical" evidence="7">
    <location>
        <begin position="235"/>
        <end position="258"/>
    </location>
</feature>
<dbReference type="Gene3D" id="1.20.1530.20">
    <property type="match status" value="1"/>
</dbReference>
<proteinExistence type="predicted"/>
<dbReference type="Pfam" id="PF00999">
    <property type="entry name" value="Na_H_Exchanger"/>
    <property type="match status" value="1"/>
</dbReference>
<accession>A0A1G6SA46</accession>
<evidence type="ECO:0000256" key="6">
    <source>
        <dbReference type="ARBA" id="ARBA00023136"/>
    </source>
</evidence>
<comment type="subcellular location">
    <subcellularLocation>
        <location evidence="1">Membrane</location>
        <topology evidence="1">Multi-pass membrane protein</topology>
    </subcellularLocation>
</comment>
<protein>
    <submittedName>
        <fullName evidence="9">Transporter, CPA2 family</fullName>
    </submittedName>
</protein>
<keyword evidence="4 7" id="KW-1133">Transmembrane helix</keyword>
<evidence type="ECO:0000313" key="9">
    <source>
        <dbReference type="EMBL" id="SDD13046.1"/>
    </source>
</evidence>
<evidence type="ECO:0000256" key="5">
    <source>
        <dbReference type="ARBA" id="ARBA00023065"/>
    </source>
</evidence>
<evidence type="ECO:0000256" key="1">
    <source>
        <dbReference type="ARBA" id="ARBA00004141"/>
    </source>
</evidence>
<reference evidence="9 10" key="1">
    <citation type="submission" date="2016-09" db="EMBL/GenBank/DDBJ databases">
        <authorList>
            <person name="Capua I."/>
            <person name="De Benedictis P."/>
            <person name="Joannis T."/>
            <person name="Lombin L.H."/>
            <person name="Cattoli G."/>
        </authorList>
    </citation>
    <scope>NUCLEOTIDE SEQUENCE [LARGE SCALE GENOMIC DNA]</scope>
    <source>
        <strain evidence="9 10">A7P-90m</strain>
    </source>
</reference>
<dbReference type="PANTHER" id="PTHR32468:SF0">
    <property type="entry name" value="K(+)_H(+) ANTIPORTER 1"/>
    <property type="match status" value="1"/>
</dbReference>
<feature type="transmembrane region" description="Helical" evidence="7">
    <location>
        <begin position="306"/>
        <end position="335"/>
    </location>
</feature>
<evidence type="ECO:0000313" key="10">
    <source>
        <dbReference type="Proteomes" id="UP000199452"/>
    </source>
</evidence>
<dbReference type="InterPro" id="IPR050794">
    <property type="entry name" value="CPA2_transporter"/>
</dbReference>
<evidence type="ECO:0000259" key="8">
    <source>
        <dbReference type="Pfam" id="PF00999"/>
    </source>
</evidence>
<feature type="transmembrane region" description="Helical" evidence="7">
    <location>
        <begin position="101"/>
        <end position="120"/>
    </location>
</feature>
<feature type="transmembrane region" description="Helical" evidence="7">
    <location>
        <begin position="202"/>
        <end position="223"/>
    </location>
</feature>
<dbReference type="InterPro" id="IPR006153">
    <property type="entry name" value="Cation/H_exchanger_TM"/>
</dbReference>
<dbReference type="EMBL" id="FMYP01000089">
    <property type="protein sequence ID" value="SDD13046.1"/>
    <property type="molecule type" value="Genomic_DNA"/>
</dbReference>
<dbReference type="PANTHER" id="PTHR32468">
    <property type="entry name" value="CATION/H + ANTIPORTER"/>
    <property type="match status" value="1"/>
</dbReference>
<organism evidence="9 10">
    <name type="scientific">Williamwhitmania taraxaci</name>
    <dbReference type="NCBI Taxonomy" id="1640674"/>
    <lineage>
        <taxon>Bacteria</taxon>
        <taxon>Pseudomonadati</taxon>
        <taxon>Bacteroidota</taxon>
        <taxon>Bacteroidia</taxon>
        <taxon>Bacteroidales</taxon>
        <taxon>Williamwhitmaniaceae</taxon>
        <taxon>Williamwhitmania</taxon>
    </lineage>
</organism>
<gene>
    <name evidence="9" type="ORF">SAMN05216323_108911</name>
</gene>
<feature type="transmembrane region" description="Helical" evidence="7">
    <location>
        <begin position="383"/>
        <end position="405"/>
    </location>
</feature>
<dbReference type="AlphaFoldDB" id="A0A1G6SA46"/>
<name>A0A1G6SA46_9BACT</name>
<dbReference type="RefSeq" id="WP_092440768.1">
    <property type="nucleotide sequence ID" value="NZ_FMYP01000089.1"/>
</dbReference>
<evidence type="ECO:0000256" key="7">
    <source>
        <dbReference type="SAM" id="Phobius"/>
    </source>
</evidence>
<evidence type="ECO:0000256" key="4">
    <source>
        <dbReference type="ARBA" id="ARBA00022989"/>
    </source>
</evidence>
<keyword evidence="3 7" id="KW-0812">Transmembrane</keyword>
<feature type="transmembrane region" description="Helical" evidence="7">
    <location>
        <begin position="355"/>
        <end position="371"/>
    </location>
</feature>
<dbReference type="InterPro" id="IPR038770">
    <property type="entry name" value="Na+/solute_symporter_sf"/>
</dbReference>
<feature type="transmembrane region" description="Helical" evidence="7">
    <location>
        <begin position="140"/>
        <end position="157"/>
    </location>
</feature>
<evidence type="ECO:0000256" key="2">
    <source>
        <dbReference type="ARBA" id="ARBA00022448"/>
    </source>
</evidence>
<dbReference type="GO" id="GO:0016020">
    <property type="term" value="C:membrane"/>
    <property type="evidence" value="ECO:0007669"/>
    <property type="project" value="UniProtKB-SubCell"/>
</dbReference>